<protein>
    <submittedName>
        <fullName evidence="11">Uncharacterized protein</fullName>
    </submittedName>
</protein>
<dbReference type="InterPro" id="IPR039417">
    <property type="entry name" value="Peptidase_C1A_papain-like"/>
</dbReference>
<dbReference type="SUPFAM" id="SSF54001">
    <property type="entry name" value="Cysteine proteinases"/>
    <property type="match status" value="1"/>
</dbReference>
<dbReference type="Gene3D" id="3.90.70.10">
    <property type="entry name" value="Cysteine proteinases"/>
    <property type="match status" value="1"/>
</dbReference>
<feature type="chain" id="PRO_5040248738" evidence="8">
    <location>
        <begin position="19"/>
        <end position="326"/>
    </location>
</feature>
<dbReference type="PROSITE" id="PS00639">
    <property type="entry name" value="THIOL_PROTEASE_HIS"/>
    <property type="match status" value="1"/>
</dbReference>
<feature type="domain" description="Peptidase C1A papain C-terminal" evidence="9">
    <location>
        <begin position="113"/>
        <end position="325"/>
    </location>
</feature>
<dbReference type="InterPro" id="IPR038765">
    <property type="entry name" value="Papain-like_cys_pep_sf"/>
</dbReference>
<evidence type="ECO:0000256" key="8">
    <source>
        <dbReference type="SAM" id="SignalP"/>
    </source>
</evidence>
<evidence type="ECO:0000256" key="6">
    <source>
        <dbReference type="ARBA" id="ARBA00023157"/>
    </source>
</evidence>
<evidence type="ECO:0000256" key="2">
    <source>
        <dbReference type="ARBA" id="ARBA00022670"/>
    </source>
</evidence>
<keyword evidence="4" id="KW-0788">Thiol protease</keyword>
<dbReference type="InterPro" id="IPR013128">
    <property type="entry name" value="Peptidase_C1A"/>
</dbReference>
<keyword evidence="5" id="KW-0865">Zymogen</keyword>
<dbReference type="PRINTS" id="PR00705">
    <property type="entry name" value="PAPAIN"/>
</dbReference>
<dbReference type="InterPro" id="IPR013201">
    <property type="entry name" value="Prot_inhib_I29"/>
</dbReference>
<dbReference type="EMBL" id="OV651819">
    <property type="protein sequence ID" value="CAH1113195.1"/>
    <property type="molecule type" value="Genomic_DNA"/>
</dbReference>
<keyword evidence="6" id="KW-1015">Disulfide bond</keyword>
<evidence type="ECO:0000256" key="5">
    <source>
        <dbReference type="ARBA" id="ARBA00023145"/>
    </source>
</evidence>
<keyword evidence="2" id="KW-0645">Protease</keyword>
<keyword evidence="8" id="KW-0732">Signal</keyword>
<dbReference type="PROSITE" id="PS00640">
    <property type="entry name" value="THIOL_PROTEASE_ASN"/>
    <property type="match status" value="1"/>
</dbReference>
<keyword evidence="3" id="KW-0378">Hydrolase</keyword>
<dbReference type="SMART" id="SM00645">
    <property type="entry name" value="Pept_C1"/>
    <property type="match status" value="1"/>
</dbReference>
<evidence type="ECO:0000256" key="7">
    <source>
        <dbReference type="SAM" id="MobiDB-lite"/>
    </source>
</evidence>
<dbReference type="Pfam" id="PF08246">
    <property type="entry name" value="Inhibitor_I29"/>
    <property type="match status" value="1"/>
</dbReference>
<proteinExistence type="inferred from homology"/>
<dbReference type="FunFam" id="3.90.70.10:FF:000006">
    <property type="entry name" value="Cathepsin S"/>
    <property type="match status" value="1"/>
</dbReference>
<evidence type="ECO:0000256" key="1">
    <source>
        <dbReference type="ARBA" id="ARBA00008455"/>
    </source>
</evidence>
<keyword evidence="12" id="KW-1185">Reference proteome</keyword>
<evidence type="ECO:0000313" key="12">
    <source>
        <dbReference type="Proteomes" id="UP001153636"/>
    </source>
</evidence>
<comment type="similarity">
    <text evidence="1">Belongs to the peptidase C1 family.</text>
</comment>
<dbReference type="PANTHER" id="PTHR12411">
    <property type="entry name" value="CYSTEINE PROTEASE FAMILY C1-RELATED"/>
    <property type="match status" value="1"/>
</dbReference>
<dbReference type="InterPro" id="IPR000169">
    <property type="entry name" value="Pept_cys_AS"/>
</dbReference>
<evidence type="ECO:0000259" key="9">
    <source>
        <dbReference type="SMART" id="SM00645"/>
    </source>
</evidence>
<gene>
    <name evidence="11" type="ORF">PSYICH_LOCUS13381</name>
</gene>
<dbReference type="InterPro" id="IPR025661">
    <property type="entry name" value="Pept_asp_AS"/>
</dbReference>
<dbReference type="PROSITE" id="PS00139">
    <property type="entry name" value="THIOL_PROTEASE_CYS"/>
    <property type="match status" value="1"/>
</dbReference>
<dbReference type="Proteomes" id="UP001153636">
    <property type="component" value="Chromosome 7"/>
</dbReference>
<dbReference type="AlphaFoldDB" id="A0A9P0GET6"/>
<evidence type="ECO:0000256" key="4">
    <source>
        <dbReference type="ARBA" id="ARBA00022807"/>
    </source>
</evidence>
<evidence type="ECO:0000256" key="3">
    <source>
        <dbReference type="ARBA" id="ARBA00022801"/>
    </source>
</evidence>
<accession>A0A9P0GET6</accession>
<name>A0A9P0GET6_9CUCU</name>
<feature type="domain" description="Cathepsin propeptide inhibitor" evidence="10">
    <location>
        <begin position="25"/>
        <end position="85"/>
    </location>
</feature>
<organism evidence="11 12">
    <name type="scientific">Psylliodes chrysocephalus</name>
    <dbReference type="NCBI Taxonomy" id="3402493"/>
    <lineage>
        <taxon>Eukaryota</taxon>
        <taxon>Metazoa</taxon>
        <taxon>Ecdysozoa</taxon>
        <taxon>Arthropoda</taxon>
        <taxon>Hexapoda</taxon>
        <taxon>Insecta</taxon>
        <taxon>Pterygota</taxon>
        <taxon>Neoptera</taxon>
        <taxon>Endopterygota</taxon>
        <taxon>Coleoptera</taxon>
        <taxon>Polyphaga</taxon>
        <taxon>Cucujiformia</taxon>
        <taxon>Chrysomeloidea</taxon>
        <taxon>Chrysomelidae</taxon>
        <taxon>Galerucinae</taxon>
        <taxon>Alticini</taxon>
        <taxon>Psylliodes</taxon>
    </lineage>
</organism>
<dbReference type="GO" id="GO:0008234">
    <property type="term" value="F:cysteine-type peptidase activity"/>
    <property type="evidence" value="ECO:0007669"/>
    <property type="project" value="UniProtKB-KW"/>
</dbReference>
<dbReference type="CDD" id="cd02248">
    <property type="entry name" value="Peptidase_C1A"/>
    <property type="match status" value="1"/>
</dbReference>
<reference evidence="11" key="1">
    <citation type="submission" date="2022-01" db="EMBL/GenBank/DDBJ databases">
        <authorList>
            <person name="King R."/>
        </authorList>
    </citation>
    <scope>NUCLEOTIDE SEQUENCE</scope>
</reference>
<feature type="region of interest" description="Disordered" evidence="7">
    <location>
        <begin position="95"/>
        <end position="119"/>
    </location>
</feature>
<dbReference type="InterPro" id="IPR025660">
    <property type="entry name" value="Pept_his_AS"/>
</dbReference>
<evidence type="ECO:0000313" key="11">
    <source>
        <dbReference type="EMBL" id="CAH1113195.1"/>
    </source>
</evidence>
<feature type="signal peptide" evidence="8">
    <location>
        <begin position="1"/>
        <end position="18"/>
    </location>
</feature>
<dbReference type="GO" id="GO:0006508">
    <property type="term" value="P:proteolysis"/>
    <property type="evidence" value="ECO:0007669"/>
    <property type="project" value="UniProtKB-KW"/>
</dbReference>
<evidence type="ECO:0000259" key="10">
    <source>
        <dbReference type="SMART" id="SM00848"/>
    </source>
</evidence>
<dbReference type="OrthoDB" id="10253408at2759"/>
<sequence>MRCCVLFFFLAVLTIASALSDSEEWLTFKKNHGKSYKNTVEEKSRFSVFQANLRKIEEHNEKFEKGLTSYKMGMNKFGDLTAEEFRDLLQPLPKMDRPAPSPKTEQVQYNGHPPGRKDWREKGAVTEIKDQKDCGGCWAFSTTGAIEGAHFIKSGKLVSMSEQNLLDCARDECHGCSGCWPDKAMKYVQEQGITTEGAYPYTALDDECHINGTQALLKIKNYIFVNENDEEDLKQAVAKQPVSATVDARHFQFYHEGVYYDNDCIEDLTLSHSVLVIGYDLDHRTEEDYWIIKNSWGKDWGMDGYMYFVRNTNNCGIAAFALYPVL</sequence>
<dbReference type="InterPro" id="IPR000668">
    <property type="entry name" value="Peptidase_C1A_C"/>
</dbReference>
<dbReference type="Pfam" id="PF00112">
    <property type="entry name" value="Peptidase_C1"/>
    <property type="match status" value="1"/>
</dbReference>
<dbReference type="SMART" id="SM00848">
    <property type="entry name" value="Inhibitor_I29"/>
    <property type="match status" value="1"/>
</dbReference>